<dbReference type="Proteomes" id="UP000293342">
    <property type="component" value="Unassembled WGS sequence"/>
</dbReference>
<comment type="caution">
    <text evidence="1">The sequence shown here is derived from an EMBL/GenBank/DDBJ whole genome shotgun (WGS) entry which is preliminary data.</text>
</comment>
<gene>
    <name evidence="1" type="ORF">E0H75_04905</name>
</gene>
<organism evidence="1 2">
    <name type="scientific">Kribbella capetownensis</name>
    <dbReference type="NCBI Taxonomy" id="1572659"/>
    <lineage>
        <taxon>Bacteria</taxon>
        <taxon>Bacillati</taxon>
        <taxon>Actinomycetota</taxon>
        <taxon>Actinomycetes</taxon>
        <taxon>Propionibacteriales</taxon>
        <taxon>Kribbellaceae</taxon>
        <taxon>Kribbella</taxon>
    </lineage>
</organism>
<dbReference type="OrthoDB" id="4823039at2"/>
<sequence length="88" mass="9917">MFNAVSQEPAGEIYRQSQEWRRRDMGTLVAELRKKTPLRSGLTQRRAADLLDFLMGPESYGALVLDAGWTQRQGVTWTAETLGSQLFG</sequence>
<evidence type="ECO:0000313" key="1">
    <source>
        <dbReference type="EMBL" id="TCC53071.1"/>
    </source>
</evidence>
<keyword evidence="2" id="KW-1185">Reference proteome</keyword>
<name>A0A4R0JZN8_9ACTN</name>
<protein>
    <submittedName>
        <fullName evidence="1">Uncharacterized protein</fullName>
    </submittedName>
</protein>
<evidence type="ECO:0000313" key="2">
    <source>
        <dbReference type="Proteomes" id="UP000293342"/>
    </source>
</evidence>
<dbReference type="RefSeq" id="WP_131511795.1">
    <property type="nucleotide sequence ID" value="NZ_SJKD01000001.1"/>
</dbReference>
<dbReference type="AlphaFoldDB" id="A0A4R0JZN8"/>
<reference evidence="1 2" key="1">
    <citation type="submission" date="2019-02" db="EMBL/GenBank/DDBJ databases">
        <title>Kribbella capetownensis sp. nov. and Kribbella speibonae sp. nov., isolated from soil.</title>
        <authorList>
            <person name="Curtis S.M."/>
            <person name="Norton I."/>
            <person name="Everest G.J."/>
            <person name="Meyers P.R."/>
        </authorList>
    </citation>
    <scope>NUCLEOTIDE SEQUENCE [LARGE SCALE GENOMIC DNA]</scope>
    <source>
        <strain evidence="1 2">YM53</strain>
    </source>
</reference>
<dbReference type="EMBL" id="SJKD01000001">
    <property type="protein sequence ID" value="TCC53071.1"/>
    <property type="molecule type" value="Genomic_DNA"/>
</dbReference>
<accession>A0A4R0JZN8</accession>
<proteinExistence type="predicted"/>